<protein>
    <submittedName>
        <fullName evidence="1">Uncharacterized protein</fullName>
    </submittedName>
</protein>
<name>A0A7X2NKX0_9CLOT</name>
<dbReference type="Proteomes" id="UP000429958">
    <property type="component" value="Unassembled WGS sequence"/>
</dbReference>
<dbReference type="AlphaFoldDB" id="A0A7X2NKX0"/>
<evidence type="ECO:0000313" key="1">
    <source>
        <dbReference type="EMBL" id="MSS36575.1"/>
    </source>
</evidence>
<dbReference type="EMBL" id="VUMD01000006">
    <property type="protein sequence ID" value="MSS36575.1"/>
    <property type="molecule type" value="Genomic_DNA"/>
</dbReference>
<dbReference type="RefSeq" id="WP_154472018.1">
    <property type="nucleotide sequence ID" value="NZ_VUMD01000006.1"/>
</dbReference>
<reference evidence="1 2" key="1">
    <citation type="submission" date="2019-08" db="EMBL/GenBank/DDBJ databases">
        <title>In-depth cultivation of the pig gut microbiome towards novel bacterial diversity and tailored functional studies.</title>
        <authorList>
            <person name="Wylensek D."/>
            <person name="Hitch T.C.A."/>
            <person name="Clavel T."/>
        </authorList>
    </citation>
    <scope>NUCLEOTIDE SEQUENCE [LARGE SCALE GENOMIC DNA]</scope>
    <source>
        <strain evidence="1 2">WCA-389-WT-23D1</strain>
    </source>
</reference>
<comment type="caution">
    <text evidence="1">The sequence shown here is derived from an EMBL/GenBank/DDBJ whole genome shotgun (WGS) entry which is preliminary data.</text>
</comment>
<sequence>MRLNYVEEKMIMNKRLIKKMAKTYLESGRTFLPYGTYEEDYNAYNDGSPAITKVFAIFPPKVCREIECLASQNGWDGCHWDHPLLVEMDDAALRECEELHNPSHCW</sequence>
<keyword evidence="2" id="KW-1185">Reference proteome</keyword>
<proteinExistence type="predicted"/>
<organism evidence="1 2">
    <name type="scientific">Clostridium porci</name>
    <dbReference type="NCBI Taxonomy" id="2605778"/>
    <lineage>
        <taxon>Bacteria</taxon>
        <taxon>Bacillati</taxon>
        <taxon>Bacillota</taxon>
        <taxon>Clostridia</taxon>
        <taxon>Eubacteriales</taxon>
        <taxon>Clostridiaceae</taxon>
        <taxon>Clostridium</taxon>
    </lineage>
</organism>
<accession>A0A7X2NKX0</accession>
<gene>
    <name evidence="1" type="ORF">FYJ39_08320</name>
</gene>
<evidence type="ECO:0000313" key="2">
    <source>
        <dbReference type="Proteomes" id="UP000429958"/>
    </source>
</evidence>